<accession>A0A4R1K5U3</accession>
<evidence type="ECO:0000256" key="1">
    <source>
        <dbReference type="ARBA" id="ARBA00022490"/>
    </source>
</evidence>
<feature type="binding site" evidence="10">
    <location>
        <begin position="113"/>
        <end position="116"/>
    </location>
    <ligand>
        <name>GTP</name>
        <dbReference type="ChEBI" id="CHEBI:37565"/>
    </ligand>
</feature>
<dbReference type="Gene3D" id="3.40.50.300">
    <property type="entry name" value="P-loop containing nucleotide triphosphate hydrolases"/>
    <property type="match status" value="1"/>
</dbReference>
<dbReference type="HAMAP" id="MF_01820">
    <property type="entry name" value="GTPase_RsgA"/>
    <property type="match status" value="1"/>
</dbReference>
<dbReference type="InterPro" id="IPR030378">
    <property type="entry name" value="G_CP_dom"/>
</dbReference>
<dbReference type="InterPro" id="IPR027417">
    <property type="entry name" value="P-loop_NTPase"/>
</dbReference>
<sequence>MSEIFRIIFASREIYTLENGERAVLSGKLRMEAESLPAVGDMVRCSEGFVIESIEPRRTELKRAVGAGMQILAANATHLMIVMALGVGFSLRRVERFMVLARSAGIKPVIVLTKCDLANPVDAAVAESELREISDAPVFVTSAFTGEGIAELAAYFSPDDIICLSGLSGAGKSSLLNALCGAELKTSSVREHDGKGKHTTTARHFIRSSGGFSFIDTPGLREVGIGGDTEAVEDVFPDISELAEGCRFSDCSHTDEPDCAVLRAVAGGRLDGERLNSLHRLRREAAARNDTERKKKDKKLSKLVKQAVRMKKI</sequence>
<dbReference type="AlphaFoldDB" id="A0A4R1K5U3"/>
<keyword evidence="7 10" id="KW-0862">Zinc</keyword>
<dbReference type="GO" id="GO:0003924">
    <property type="term" value="F:GTPase activity"/>
    <property type="evidence" value="ECO:0007669"/>
    <property type="project" value="UniProtKB-UniRule"/>
</dbReference>
<dbReference type="RefSeq" id="WP_132874451.1">
    <property type="nucleotide sequence ID" value="NZ_SMGG01000006.1"/>
</dbReference>
<keyword evidence="1 10" id="KW-0963">Cytoplasm</keyword>
<comment type="function">
    <text evidence="10">One of several proteins that assist in the late maturation steps of the functional core of the 30S ribosomal subunit. Helps release RbfA from mature subunits. May play a role in the assembly of ribosomal proteins into the subunit. Circularly permuted GTPase that catalyzes slow GTP hydrolysis, GTPase activity is stimulated by the 30S ribosomal subunit.</text>
</comment>
<comment type="caution">
    <text evidence="13">The sequence shown here is derived from an EMBL/GenBank/DDBJ whole genome shotgun (WGS) entry which is preliminary data.</text>
</comment>
<dbReference type="Pfam" id="PF03193">
    <property type="entry name" value="RsgA_GTPase"/>
    <property type="match status" value="1"/>
</dbReference>
<feature type="domain" description="EngC GTPase" evidence="11">
    <location>
        <begin position="74"/>
        <end position="221"/>
    </location>
</feature>
<evidence type="ECO:0000256" key="7">
    <source>
        <dbReference type="ARBA" id="ARBA00022833"/>
    </source>
</evidence>
<dbReference type="PROSITE" id="PS51721">
    <property type="entry name" value="G_CP"/>
    <property type="match status" value="1"/>
</dbReference>
<keyword evidence="14" id="KW-1185">Reference proteome</keyword>
<proteinExistence type="inferred from homology"/>
<dbReference type="SUPFAM" id="SSF52540">
    <property type="entry name" value="P-loop containing nucleoside triphosphate hydrolases"/>
    <property type="match status" value="1"/>
</dbReference>
<feature type="binding site" evidence="10">
    <location>
        <begin position="166"/>
        <end position="174"/>
    </location>
    <ligand>
        <name>GTP</name>
        <dbReference type="ChEBI" id="CHEBI:37565"/>
    </ligand>
</feature>
<dbReference type="Gene3D" id="1.10.40.50">
    <property type="entry name" value="Probable gtpase engc, domain 3"/>
    <property type="match status" value="1"/>
</dbReference>
<dbReference type="EC" id="3.6.1.-" evidence="10"/>
<gene>
    <name evidence="10" type="primary">rsgA</name>
    <name evidence="13" type="ORF">C8D98_2478</name>
</gene>
<comment type="similarity">
    <text evidence="10">Belongs to the TRAFAC class YlqF/YawG GTPase family. RsgA subfamily.</text>
</comment>
<feature type="binding site" evidence="10">
    <location>
        <position position="253"/>
    </location>
    <ligand>
        <name>Zn(2+)</name>
        <dbReference type="ChEBI" id="CHEBI:29105"/>
    </ligand>
</feature>
<keyword evidence="9 10" id="KW-0342">GTP-binding</keyword>
<feature type="binding site" evidence="10">
    <location>
        <position position="259"/>
    </location>
    <ligand>
        <name>Zn(2+)</name>
        <dbReference type="ChEBI" id="CHEBI:29105"/>
    </ligand>
</feature>
<dbReference type="GO" id="GO:0042274">
    <property type="term" value="P:ribosomal small subunit biogenesis"/>
    <property type="evidence" value="ECO:0007669"/>
    <property type="project" value="UniProtKB-UniRule"/>
</dbReference>
<dbReference type="InterPro" id="IPR010914">
    <property type="entry name" value="RsgA_GTPase_dom"/>
</dbReference>
<keyword evidence="4 10" id="KW-0699">rRNA-binding</keyword>
<dbReference type="CDD" id="cd01854">
    <property type="entry name" value="YjeQ_EngC"/>
    <property type="match status" value="1"/>
</dbReference>
<dbReference type="InterPro" id="IPR004881">
    <property type="entry name" value="Ribosome_biogen_GTPase_RsgA"/>
</dbReference>
<dbReference type="GO" id="GO:0019843">
    <property type="term" value="F:rRNA binding"/>
    <property type="evidence" value="ECO:0007669"/>
    <property type="project" value="UniProtKB-KW"/>
</dbReference>
<evidence type="ECO:0000256" key="3">
    <source>
        <dbReference type="ARBA" id="ARBA00022723"/>
    </source>
</evidence>
<keyword evidence="2 10" id="KW-0690">Ribosome biogenesis</keyword>
<evidence type="ECO:0000259" key="11">
    <source>
        <dbReference type="PROSITE" id="PS50936"/>
    </source>
</evidence>
<evidence type="ECO:0000256" key="2">
    <source>
        <dbReference type="ARBA" id="ARBA00022517"/>
    </source>
</evidence>
<dbReference type="GO" id="GO:0005525">
    <property type="term" value="F:GTP binding"/>
    <property type="evidence" value="ECO:0007669"/>
    <property type="project" value="UniProtKB-UniRule"/>
</dbReference>
<dbReference type="GO" id="GO:0046872">
    <property type="term" value="F:metal ion binding"/>
    <property type="evidence" value="ECO:0007669"/>
    <property type="project" value="UniProtKB-KW"/>
</dbReference>
<feature type="binding site" evidence="10">
    <location>
        <position position="251"/>
    </location>
    <ligand>
        <name>Zn(2+)</name>
        <dbReference type="ChEBI" id="CHEBI:29105"/>
    </ligand>
</feature>
<comment type="cofactor">
    <cofactor evidence="10">
        <name>Zn(2+)</name>
        <dbReference type="ChEBI" id="CHEBI:29105"/>
    </cofactor>
    <text evidence="10">Binds 1 zinc ion per subunit.</text>
</comment>
<evidence type="ECO:0000313" key="13">
    <source>
        <dbReference type="EMBL" id="TCK59544.1"/>
    </source>
</evidence>
<evidence type="ECO:0000256" key="9">
    <source>
        <dbReference type="ARBA" id="ARBA00023134"/>
    </source>
</evidence>
<dbReference type="PANTHER" id="PTHR32120:SF10">
    <property type="entry name" value="SMALL RIBOSOMAL SUBUNIT BIOGENESIS GTPASE RSGA"/>
    <property type="match status" value="1"/>
</dbReference>
<dbReference type="NCBIfam" id="TIGR00157">
    <property type="entry name" value="ribosome small subunit-dependent GTPase A"/>
    <property type="match status" value="1"/>
</dbReference>
<dbReference type="Proteomes" id="UP000294614">
    <property type="component" value="Unassembled WGS sequence"/>
</dbReference>
<evidence type="ECO:0000256" key="5">
    <source>
        <dbReference type="ARBA" id="ARBA00022741"/>
    </source>
</evidence>
<dbReference type="EMBL" id="SMGG01000006">
    <property type="protein sequence ID" value="TCK59544.1"/>
    <property type="molecule type" value="Genomic_DNA"/>
</dbReference>
<keyword evidence="6 10" id="KW-0378">Hydrolase</keyword>
<feature type="domain" description="CP-type G" evidence="12">
    <location>
        <begin position="58"/>
        <end position="223"/>
    </location>
</feature>
<evidence type="ECO:0000313" key="14">
    <source>
        <dbReference type="Proteomes" id="UP000294614"/>
    </source>
</evidence>
<evidence type="ECO:0000256" key="10">
    <source>
        <dbReference type="HAMAP-Rule" id="MF_01820"/>
    </source>
</evidence>
<dbReference type="GO" id="GO:0005737">
    <property type="term" value="C:cytoplasm"/>
    <property type="evidence" value="ECO:0007669"/>
    <property type="project" value="UniProtKB-SubCell"/>
</dbReference>
<name>A0A4R1K5U3_9BACT</name>
<keyword evidence="8 10" id="KW-0694">RNA-binding</keyword>
<feature type="binding site" evidence="10">
    <location>
        <position position="246"/>
    </location>
    <ligand>
        <name>Zn(2+)</name>
        <dbReference type="ChEBI" id="CHEBI:29105"/>
    </ligand>
</feature>
<keyword evidence="3 10" id="KW-0479">Metal-binding</keyword>
<evidence type="ECO:0000256" key="8">
    <source>
        <dbReference type="ARBA" id="ARBA00022884"/>
    </source>
</evidence>
<dbReference type="PANTHER" id="PTHR32120">
    <property type="entry name" value="SMALL RIBOSOMAL SUBUNIT BIOGENESIS GTPASE RSGA"/>
    <property type="match status" value="1"/>
</dbReference>
<protein>
    <recommendedName>
        <fullName evidence="10">Small ribosomal subunit biogenesis GTPase RsgA</fullName>
        <ecNumber evidence="10">3.6.1.-</ecNumber>
    </recommendedName>
</protein>
<dbReference type="OrthoDB" id="9809485at2"/>
<keyword evidence="5 10" id="KW-0547">Nucleotide-binding</keyword>
<reference evidence="13 14" key="1">
    <citation type="submission" date="2019-03" db="EMBL/GenBank/DDBJ databases">
        <title>Genomic Encyclopedia of Type Strains, Phase IV (KMG-IV): sequencing the most valuable type-strain genomes for metagenomic binning, comparative biology and taxonomic classification.</title>
        <authorList>
            <person name="Goeker M."/>
        </authorList>
    </citation>
    <scope>NUCLEOTIDE SEQUENCE [LARGE SCALE GENOMIC DNA]</scope>
    <source>
        <strain evidence="13 14">DSM 24984</strain>
    </source>
</reference>
<evidence type="ECO:0000259" key="12">
    <source>
        <dbReference type="PROSITE" id="PS51721"/>
    </source>
</evidence>
<evidence type="ECO:0000256" key="6">
    <source>
        <dbReference type="ARBA" id="ARBA00022801"/>
    </source>
</evidence>
<organism evidence="13 14">
    <name type="scientific">Seleniivibrio woodruffii</name>
    <dbReference type="NCBI Taxonomy" id="1078050"/>
    <lineage>
        <taxon>Bacteria</taxon>
        <taxon>Pseudomonadati</taxon>
        <taxon>Deferribacterota</taxon>
        <taxon>Deferribacteres</taxon>
        <taxon>Deferribacterales</taxon>
        <taxon>Geovibrionaceae</taxon>
        <taxon>Seleniivibrio</taxon>
    </lineage>
</organism>
<dbReference type="PROSITE" id="PS50936">
    <property type="entry name" value="ENGC_GTPASE"/>
    <property type="match status" value="1"/>
</dbReference>
<evidence type="ECO:0000256" key="4">
    <source>
        <dbReference type="ARBA" id="ARBA00022730"/>
    </source>
</evidence>
<comment type="subcellular location">
    <subcellularLocation>
        <location evidence="10">Cytoplasm</location>
    </subcellularLocation>
</comment>
<comment type="subunit">
    <text evidence="10">Monomer. Associates with 30S ribosomal subunit, binds 16S rRNA.</text>
</comment>